<keyword evidence="6" id="KW-1185">Reference proteome</keyword>
<evidence type="ECO:0000256" key="2">
    <source>
        <dbReference type="ARBA" id="ARBA00022840"/>
    </source>
</evidence>
<dbReference type="RefSeq" id="XP_062727330.1">
    <property type="nucleotide sequence ID" value="XM_062867692.1"/>
</dbReference>
<evidence type="ECO:0000313" key="5">
    <source>
        <dbReference type="EMBL" id="KAK3311550.1"/>
    </source>
</evidence>
<dbReference type="EMBL" id="JAUDZG010000001">
    <property type="protein sequence ID" value="KAK3311550.1"/>
    <property type="molecule type" value="Genomic_DNA"/>
</dbReference>
<feature type="domain" description="Mitochondrial chaperone BCS1-like ATPase lid" evidence="4">
    <location>
        <begin position="64"/>
        <end position="107"/>
    </location>
</feature>
<gene>
    <name evidence="5" type="ORF">B0T15DRAFT_508099</name>
</gene>
<protein>
    <recommendedName>
        <fullName evidence="4">Mitochondrial chaperone BCS1-like ATPase lid domain-containing protein</fullName>
    </recommendedName>
</protein>
<organism evidence="5 6">
    <name type="scientific">Chaetomium strumarium</name>
    <dbReference type="NCBI Taxonomy" id="1170767"/>
    <lineage>
        <taxon>Eukaryota</taxon>
        <taxon>Fungi</taxon>
        <taxon>Dikarya</taxon>
        <taxon>Ascomycota</taxon>
        <taxon>Pezizomycotina</taxon>
        <taxon>Sordariomycetes</taxon>
        <taxon>Sordariomycetidae</taxon>
        <taxon>Sordariales</taxon>
        <taxon>Chaetomiaceae</taxon>
        <taxon>Chaetomium</taxon>
    </lineage>
</organism>
<evidence type="ECO:0000256" key="1">
    <source>
        <dbReference type="ARBA" id="ARBA00022741"/>
    </source>
</evidence>
<reference evidence="5" key="1">
    <citation type="journal article" date="2023" name="Mol. Phylogenet. Evol.">
        <title>Genome-scale phylogeny and comparative genomics of the fungal order Sordariales.</title>
        <authorList>
            <person name="Hensen N."/>
            <person name="Bonometti L."/>
            <person name="Westerberg I."/>
            <person name="Brannstrom I.O."/>
            <person name="Guillou S."/>
            <person name="Cros-Aarteil S."/>
            <person name="Calhoun S."/>
            <person name="Haridas S."/>
            <person name="Kuo A."/>
            <person name="Mondo S."/>
            <person name="Pangilinan J."/>
            <person name="Riley R."/>
            <person name="LaButti K."/>
            <person name="Andreopoulos B."/>
            <person name="Lipzen A."/>
            <person name="Chen C."/>
            <person name="Yan M."/>
            <person name="Daum C."/>
            <person name="Ng V."/>
            <person name="Clum A."/>
            <person name="Steindorff A."/>
            <person name="Ohm R.A."/>
            <person name="Martin F."/>
            <person name="Silar P."/>
            <person name="Natvig D.O."/>
            <person name="Lalanne C."/>
            <person name="Gautier V."/>
            <person name="Ament-Velasquez S.L."/>
            <person name="Kruys A."/>
            <person name="Hutchinson M.I."/>
            <person name="Powell A.J."/>
            <person name="Barry K."/>
            <person name="Miller A.N."/>
            <person name="Grigoriev I.V."/>
            <person name="Debuchy R."/>
            <person name="Gladieux P."/>
            <person name="Hiltunen Thoren M."/>
            <person name="Johannesson H."/>
        </authorList>
    </citation>
    <scope>NUCLEOTIDE SEQUENCE</scope>
    <source>
        <strain evidence="5">CBS 333.67</strain>
    </source>
</reference>
<dbReference type="GO" id="GO:0005524">
    <property type="term" value="F:ATP binding"/>
    <property type="evidence" value="ECO:0007669"/>
    <property type="project" value="UniProtKB-KW"/>
</dbReference>
<evidence type="ECO:0000313" key="6">
    <source>
        <dbReference type="Proteomes" id="UP001273166"/>
    </source>
</evidence>
<name>A0AAJ0H4W5_9PEZI</name>
<accession>A0AAJ0H4W5</accession>
<sequence>MMMISFTRNTVVATPASAIPDAEQIDGNRLSGKPIDSDNEKDGNAPTLPPTTEDSKEWCTISPEELASIAAEFTNRIPSNQTFSPAEIPGFLLKRKKAPRRALDEVEAWGASDFLGIRNKVLNATPHRTADQYLVGGQINKVFNPILYAKHLM</sequence>
<evidence type="ECO:0000256" key="3">
    <source>
        <dbReference type="SAM" id="MobiDB-lite"/>
    </source>
</evidence>
<keyword evidence="1" id="KW-0547">Nucleotide-binding</keyword>
<feature type="region of interest" description="Disordered" evidence="3">
    <location>
        <begin position="18"/>
        <end position="56"/>
    </location>
</feature>
<dbReference type="InterPro" id="IPR057495">
    <property type="entry name" value="AAA_lid_BCS1"/>
</dbReference>
<evidence type="ECO:0000259" key="4">
    <source>
        <dbReference type="Pfam" id="PF25426"/>
    </source>
</evidence>
<dbReference type="AlphaFoldDB" id="A0AAJ0H4W5"/>
<proteinExistence type="predicted"/>
<reference evidence="5" key="2">
    <citation type="submission" date="2023-06" db="EMBL/GenBank/DDBJ databases">
        <authorList>
            <consortium name="Lawrence Berkeley National Laboratory"/>
            <person name="Mondo S.J."/>
            <person name="Hensen N."/>
            <person name="Bonometti L."/>
            <person name="Westerberg I."/>
            <person name="Brannstrom I.O."/>
            <person name="Guillou S."/>
            <person name="Cros-Aarteil S."/>
            <person name="Calhoun S."/>
            <person name="Haridas S."/>
            <person name="Kuo A."/>
            <person name="Pangilinan J."/>
            <person name="Riley R."/>
            <person name="Labutti K."/>
            <person name="Andreopoulos B."/>
            <person name="Lipzen A."/>
            <person name="Chen C."/>
            <person name="Yanf M."/>
            <person name="Daum C."/>
            <person name="Ng V."/>
            <person name="Clum A."/>
            <person name="Steindorff A."/>
            <person name="Ohm R."/>
            <person name="Martin F."/>
            <person name="Silar P."/>
            <person name="Natvig D."/>
            <person name="Lalanne C."/>
            <person name="Gautier V."/>
            <person name="Ament-Velasquez S.L."/>
            <person name="Kruys A."/>
            <person name="Hutchinson M.I."/>
            <person name="Powell A.J."/>
            <person name="Barry K."/>
            <person name="Miller A.N."/>
            <person name="Grigoriev I.V."/>
            <person name="Debuchy R."/>
            <person name="Gladieux P."/>
            <person name="Thoren M.H."/>
            <person name="Johannesson H."/>
        </authorList>
    </citation>
    <scope>NUCLEOTIDE SEQUENCE</scope>
    <source>
        <strain evidence="5">CBS 333.67</strain>
    </source>
</reference>
<dbReference type="GeneID" id="87886521"/>
<keyword evidence="2" id="KW-0067">ATP-binding</keyword>
<dbReference type="Proteomes" id="UP001273166">
    <property type="component" value="Unassembled WGS sequence"/>
</dbReference>
<comment type="caution">
    <text evidence="5">The sequence shown here is derived from an EMBL/GenBank/DDBJ whole genome shotgun (WGS) entry which is preliminary data.</text>
</comment>
<dbReference type="Pfam" id="PF25426">
    <property type="entry name" value="AAA_lid_BCS1"/>
    <property type="match status" value="1"/>
</dbReference>